<keyword evidence="3" id="KW-1185">Reference proteome</keyword>
<name>A0ABM3HWF9_9MYRT</name>
<evidence type="ECO:0000313" key="3">
    <source>
        <dbReference type="Proteomes" id="UP000827889"/>
    </source>
</evidence>
<dbReference type="InterPro" id="IPR016024">
    <property type="entry name" value="ARM-type_fold"/>
</dbReference>
<dbReference type="SUPFAM" id="SSF48371">
    <property type="entry name" value="ARM repeat"/>
    <property type="match status" value="1"/>
</dbReference>
<dbReference type="PANTHER" id="PTHR12262">
    <property type="entry name" value="CCR4-NOT TRANSCRIPTION COMPLEX SUBUNIT 9"/>
    <property type="match status" value="1"/>
</dbReference>
<evidence type="ECO:0000313" key="4">
    <source>
        <dbReference type="RefSeq" id="XP_048140938.1"/>
    </source>
</evidence>
<protein>
    <submittedName>
        <fullName evidence="4">Uncharacterized protein LOC125316520 isoform X1</fullName>
    </submittedName>
</protein>
<reference evidence="4" key="1">
    <citation type="submission" date="2025-08" db="UniProtKB">
        <authorList>
            <consortium name="RefSeq"/>
        </authorList>
    </citation>
    <scope>IDENTIFICATION</scope>
    <source>
        <tissue evidence="4">Leaf</tissue>
    </source>
</reference>
<keyword evidence="2" id="KW-1133">Transmembrane helix</keyword>
<dbReference type="InterPro" id="IPR011989">
    <property type="entry name" value="ARM-like"/>
</dbReference>
<dbReference type="GeneID" id="125316520"/>
<organism evidence="3 4">
    <name type="scientific">Rhodamnia argentea</name>
    <dbReference type="NCBI Taxonomy" id="178133"/>
    <lineage>
        <taxon>Eukaryota</taxon>
        <taxon>Viridiplantae</taxon>
        <taxon>Streptophyta</taxon>
        <taxon>Embryophyta</taxon>
        <taxon>Tracheophyta</taxon>
        <taxon>Spermatophyta</taxon>
        <taxon>Magnoliopsida</taxon>
        <taxon>eudicotyledons</taxon>
        <taxon>Gunneridae</taxon>
        <taxon>Pentapetalae</taxon>
        <taxon>rosids</taxon>
        <taxon>malvids</taxon>
        <taxon>Myrtales</taxon>
        <taxon>Myrtaceae</taxon>
        <taxon>Myrtoideae</taxon>
        <taxon>Myrteae</taxon>
        <taxon>Australasian group</taxon>
        <taxon>Rhodamnia</taxon>
    </lineage>
</organism>
<dbReference type="RefSeq" id="XP_048140938.1">
    <property type="nucleotide sequence ID" value="XM_048284981.1"/>
</dbReference>
<feature type="transmembrane region" description="Helical" evidence="2">
    <location>
        <begin position="397"/>
        <end position="418"/>
    </location>
</feature>
<sequence>MAVQEEDRPDIRDLPDEPWDWEEISRNLLYNIDQELGDERSPWGRKKHRLRWLGKPRAIPQVILKLQDHNFRESALQLLSSFLFEKREEDPENYYRAGLLLFHSCGTMAILIQEVLLIYRMMADGSLNERACMRLINVIILFQCIAANRETRQKLMSSCIVNFLVPLVPFISSLEVYDNVRAVALSVFGILCQARESSAVQWAIENEVVEVCLISMDTGNELTRVIGLHIVESILRVDFGISYIFSPAADHLLNKLMRTLDNLVNLIAVVHNFSPRILFHTIRCYARLCHDERGHNLVKQSLPESIIKGTFHGNLKLLLQFTRFYHSERIRTNGVKCFLELLHFGGSGVILHNVENRFLRERNYQMFTRIFCCVYKILCKLHFWLKFLVRFRILKSVLTFSSFFSTFLVLLSMITSCIR</sequence>
<keyword evidence="2" id="KW-0472">Membrane</keyword>
<proteinExistence type="inferred from homology"/>
<dbReference type="Pfam" id="PF04078">
    <property type="entry name" value="Rcd1"/>
    <property type="match status" value="1"/>
</dbReference>
<dbReference type="Proteomes" id="UP000827889">
    <property type="component" value="Chromosome 9"/>
</dbReference>
<accession>A0ABM3HWF9</accession>
<evidence type="ECO:0000256" key="2">
    <source>
        <dbReference type="SAM" id="Phobius"/>
    </source>
</evidence>
<gene>
    <name evidence="4" type="primary">LOC125316520</name>
</gene>
<comment type="similarity">
    <text evidence="1">Belongs to the CNOT9 family.</text>
</comment>
<keyword evidence="2" id="KW-0812">Transmembrane</keyword>
<dbReference type="Gene3D" id="1.25.10.10">
    <property type="entry name" value="Leucine-rich Repeat Variant"/>
    <property type="match status" value="1"/>
</dbReference>
<evidence type="ECO:0000256" key="1">
    <source>
        <dbReference type="ARBA" id="ARBA00006385"/>
    </source>
</evidence>
<dbReference type="InterPro" id="IPR007216">
    <property type="entry name" value="CNOT9"/>
</dbReference>